<dbReference type="RefSeq" id="WP_216415178.1">
    <property type="nucleotide sequence ID" value="NZ_JAHLQK010000001.1"/>
</dbReference>
<dbReference type="InterPro" id="IPR050229">
    <property type="entry name" value="GlpE_sulfurtransferase"/>
</dbReference>
<proteinExistence type="predicted"/>
<dbReference type="InterPro" id="IPR001763">
    <property type="entry name" value="Rhodanese-like_dom"/>
</dbReference>
<gene>
    <name evidence="2" type="ORF">KQI88_04780</name>
</gene>
<evidence type="ECO:0000313" key="3">
    <source>
        <dbReference type="Proteomes" id="UP000779508"/>
    </source>
</evidence>
<dbReference type="PROSITE" id="PS51257">
    <property type="entry name" value="PROKAR_LIPOPROTEIN"/>
    <property type="match status" value="1"/>
</dbReference>
<evidence type="ECO:0000313" key="2">
    <source>
        <dbReference type="EMBL" id="MBU5675723.1"/>
    </source>
</evidence>
<comment type="caution">
    <text evidence="2">The sequence shown here is derived from an EMBL/GenBank/DDBJ whole genome shotgun (WGS) entry which is preliminary data.</text>
</comment>
<dbReference type="Pfam" id="PF00581">
    <property type="entry name" value="Rhodanese"/>
    <property type="match status" value="1"/>
</dbReference>
<feature type="domain" description="Rhodanese" evidence="1">
    <location>
        <begin position="74"/>
        <end position="176"/>
    </location>
</feature>
<accession>A0ABS6G051</accession>
<keyword evidence="3" id="KW-1185">Reference proteome</keyword>
<protein>
    <submittedName>
        <fullName evidence="2">Rhodanese-like domain-containing protein</fullName>
    </submittedName>
</protein>
<sequence>MKKQRLGLILVIVLLMAALVGCSSIATSVAGKVGTATNGSEVAIEKATIKFMKDTSDGGYQLPSTEDLNKWVVEGKEMIIIDTMPADSFQKGRILGALNAELPKTTLADATDEQKQAFISLLGENKDTPIVVYCGFVGCARSHVGAVIAMEQGFTNVYRVPGGIVAWQEAGYEVEK</sequence>
<dbReference type="PANTHER" id="PTHR43031:SF1">
    <property type="entry name" value="PYRIDINE NUCLEOTIDE-DISULPHIDE OXIDOREDUCTASE"/>
    <property type="match status" value="1"/>
</dbReference>
<dbReference type="Proteomes" id="UP000779508">
    <property type="component" value="Unassembled WGS sequence"/>
</dbReference>
<dbReference type="PANTHER" id="PTHR43031">
    <property type="entry name" value="FAD-DEPENDENT OXIDOREDUCTASE"/>
    <property type="match status" value="1"/>
</dbReference>
<dbReference type="CDD" id="cd00158">
    <property type="entry name" value="RHOD"/>
    <property type="match status" value="1"/>
</dbReference>
<name>A0ABS6G051_9FIRM</name>
<evidence type="ECO:0000259" key="1">
    <source>
        <dbReference type="PROSITE" id="PS50206"/>
    </source>
</evidence>
<dbReference type="PROSITE" id="PS50206">
    <property type="entry name" value="RHODANESE_3"/>
    <property type="match status" value="1"/>
</dbReference>
<dbReference type="SMART" id="SM00450">
    <property type="entry name" value="RHOD"/>
    <property type="match status" value="1"/>
</dbReference>
<dbReference type="EMBL" id="JAHLQK010000001">
    <property type="protein sequence ID" value="MBU5675723.1"/>
    <property type="molecule type" value="Genomic_DNA"/>
</dbReference>
<organism evidence="2 3">
    <name type="scientific">Alkaliphilus flagellatus</name>
    <dbReference type="NCBI Taxonomy" id="2841507"/>
    <lineage>
        <taxon>Bacteria</taxon>
        <taxon>Bacillati</taxon>
        <taxon>Bacillota</taxon>
        <taxon>Clostridia</taxon>
        <taxon>Peptostreptococcales</taxon>
        <taxon>Natronincolaceae</taxon>
        <taxon>Alkaliphilus</taxon>
    </lineage>
</organism>
<reference evidence="2 3" key="1">
    <citation type="submission" date="2021-06" db="EMBL/GenBank/DDBJ databases">
        <authorList>
            <person name="Sun Q."/>
            <person name="Li D."/>
        </authorList>
    </citation>
    <scope>NUCLEOTIDE SEQUENCE [LARGE SCALE GENOMIC DNA]</scope>
    <source>
        <strain evidence="2 3">MSJ-5</strain>
    </source>
</reference>